<dbReference type="PROSITE" id="PS51257">
    <property type="entry name" value="PROKAR_LIPOPROTEIN"/>
    <property type="match status" value="1"/>
</dbReference>
<dbReference type="NCBIfam" id="TIGR01730">
    <property type="entry name" value="RND_mfp"/>
    <property type="match status" value="1"/>
</dbReference>
<name>W0ESX1_9BACT</name>
<dbReference type="SUPFAM" id="SSF111369">
    <property type="entry name" value="HlyD-like secretion proteins"/>
    <property type="match status" value="1"/>
</dbReference>
<dbReference type="InterPro" id="IPR006143">
    <property type="entry name" value="RND_pump_MFP"/>
</dbReference>
<dbReference type="HOGENOM" id="CLU_018816_1_0_10"/>
<evidence type="ECO:0000256" key="1">
    <source>
        <dbReference type="ARBA" id="ARBA00009477"/>
    </source>
</evidence>
<dbReference type="GO" id="GO:0015562">
    <property type="term" value="F:efflux transmembrane transporter activity"/>
    <property type="evidence" value="ECO:0007669"/>
    <property type="project" value="TreeGrafter"/>
</dbReference>
<dbReference type="STRING" id="880074.BARVI_10285"/>
<dbReference type="PANTHER" id="PTHR30469:SF15">
    <property type="entry name" value="HLYD FAMILY OF SECRETION PROTEINS"/>
    <property type="match status" value="1"/>
</dbReference>
<dbReference type="Gene3D" id="1.10.287.470">
    <property type="entry name" value="Helix hairpin bin"/>
    <property type="match status" value="1"/>
</dbReference>
<evidence type="ECO:0000256" key="2">
    <source>
        <dbReference type="SAM" id="SignalP"/>
    </source>
</evidence>
<dbReference type="AlphaFoldDB" id="W0ESX1"/>
<dbReference type="EMBL" id="CP007034">
    <property type="protein sequence ID" value="AHF13925.1"/>
    <property type="molecule type" value="Genomic_DNA"/>
</dbReference>
<gene>
    <name evidence="3" type="ORF">BARVI_10285</name>
</gene>
<dbReference type="Gene3D" id="2.40.420.20">
    <property type="match status" value="1"/>
</dbReference>
<dbReference type="PANTHER" id="PTHR30469">
    <property type="entry name" value="MULTIDRUG RESISTANCE PROTEIN MDTA"/>
    <property type="match status" value="1"/>
</dbReference>
<evidence type="ECO:0000313" key="4">
    <source>
        <dbReference type="Proteomes" id="UP000018901"/>
    </source>
</evidence>
<reference evidence="3 4" key="1">
    <citation type="submission" date="2013-12" db="EMBL/GenBank/DDBJ databases">
        <authorList>
            <consortium name="DOE Joint Genome Institute"/>
            <person name="Eisen J."/>
            <person name="Huntemann M."/>
            <person name="Han J."/>
            <person name="Chen A."/>
            <person name="Kyrpides N."/>
            <person name="Mavromatis K."/>
            <person name="Markowitz V."/>
            <person name="Palaniappan K."/>
            <person name="Ivanova N."/>
            <person name="Schaumberg A."/>
            <person name="Pati A."/>
            <person name="Liolios K."/>
            <person name="Nordberg H.P."/>
            <person name="Cantor M.N."/>
            <person name="Hua S.X."/>
            <person name="Woyke T."/>
        </authorList>
    </citation>
    <scope>NUCLEOTIDE SEQUENCE [LARGE SCALE GENOMIC DNA]</scope>
    <source>
        <strain evidence="4">DSM 18177</strain>
    </source>
</reference>
<evidence type="ECO:0000313" key="3">
    <source>
        <dbReference type="EMBL" id="AHF13925.1"/>
    </source>
</evidence>
<protein>
    <recommendedName>
        <fullName evidence="5">RND transporter</fullName>
    </recommendedName>
</protein>
<keyword evidence="4" id="KW-1185">Reference proteome</keyword>
<feature type="signal peptide" evidence="2">
    <location>
        <begin position="1"/>
        <end position="26"/>
    </location>
</feature>
<accession>W0ESX1</accession>
<keyword evidence="2" id="KW-0732">Signal</keyword>
<dbReference type="Proteomes" id="UP000018901">
    <property type="component" value="Chromosome"/>
</dbReference>
<dbReference type="Gene3D" id="2.40.50.100">
    <property type="match status" value="1"/>
</dbReference>
<evidence type="ECO:0008006" key="5">
    <source>
        <dbReference type="Google" id="ProtNLM"/>
    </source>
</evidence>
<dbReference type="GO" id="GO:1990281">
    <property type="term" value="C:efflux pump complex"/>
    <property type="evidence" value="ECO:0007669"/>
    <property type="project" value="TreeGrafter"/>
</dbReference>
<sequence>MQKLKFKTMKRLFMYLSAGIIILASASCKTDSGRKESSSVLVKTLTVGNRDSVEYVKYSGVINSEKEVTIAFKVNGQIAFLPENEGMSFRKGSIIATLDKHDFEVQYNAAKAVFEQSEKETKRIQALFENNTVSPNDYEKVIAANKVAEAKFNAAEDALRYTEIKAPFDCFISDIFKNSGEIVSAGMPVLLLKQEGGYKADISMALKDYNRLKNLIYAELVCGNLSTAITLKAQNRNASNGQLYNVSFDIPSEFSKVLSVGMNVDIRLAYSSTTPSLSLPASALFQDKGNTCVWKINNGKAACTPVKLIRIERETAFVRGLEPHDRIAITGIHSLSEGQTVEEMKEVSSTNIGGML</sequence>
<proteinExistence type="inferred from homology"/>
<organism evidence="3 4">
    <name type="scientific">Barnesiella viscericola DSM 18177</name>
    <dbReference type="NCBI Taxonomy" id="880074"/>
    <lineage>
        <taxon>Bacteria</taxon>
        <taxon>Pseudomonadati</taxon>
        <taxon>Bacteroidota</taxon>
        <taxon>Bacteroidia</taxon>
        <taxon>Bacteroidales</taxon>
        <taxon>Barnesiellaceae</taxon>
        <taxon>Barnesiella</taxon>
    </lineage>
</organism>
<dbReference type="eggNOG" id="COG0845">
    <property type="taxonomic scope" value="Bacteria"/>
</dbReference>
<comment type="similarity">
    <text evidence="1">Belongs to the membrane fusion protein (MFP) (TC 8.A.1) family.</text>
</comment>
<feature type="chain" id="PRO_5004787889" description="RND transporter" evidence="2">
    <location>
        <begin position="27"/>
        <end position="356"/>
    </location>
</feature>
<dbReference type="KEGG" id="bvs:BARVI_10285"/>